<name>A0A2J7ZLJ8_9CHLO</name>
<feature type="transmembrane region" description="Helical" evidence="6">
    <location>
        <begin position="185"/>
        <end position="203"/>
    </location>
</feature>
<feature type="transmembrane region" description="Helical" evidence="6">
    <location>
        <begin position="22"/>
        <end position="45"/>
    </location>
</feature>
<sequence length="209" mass="23477">MILASIVSTAALTLTNYSLPFIMLWFSAVVHMPFSVGYHLFLPISPATYNRWRKLDLAFIFVASAFLTFALDYFVLPWWGTLVNTATAVAISAIAIVQISRLQIGQTLQRATHCAFLGSIIAVYLFPMCYRAIEDVRIYRRVTVPVWSTLGAFLSLLVGAVSYVYVIPNACIPEAFDMLRSSHQIMHMSILCAHVMEFCFVLYGCKRAL</sequence>
<dbReference type="GO" id="GO:0038023">
    <property type="term" value="F:signaling receptor activity"/>
    <property type="evidence" value="ECO:0007669"/>
    <property type="project" value="TreeGrafter"/>
</dbReference>
<feature type="binding site" evidence="5">
    <location>
        <position position="187"/>
    </location>
    <ligand>
        <name>Zn(2+)</name>
        <dbReference type="ChEBI" id="CHEBI:29105"/>
    </ligand>
</feature>
<dbReference type="GO" id="GO:0016020">
    <property type="term" value="C:membrane"/>
    <property type="evidence" value="ECO:0007669"/>
    <property type="project" value="UniProtKB-SubCell"/>
</dbReference>
<keyword evidence="5" id="KW-0862">Zinc</keyword>
<keyword evidence="4 6" id="KW-0472">Membrane</keyword>
<feature type="transmembrane region" description="Helical" evidence="6">
    <location>
        <begin position="114"/>
        <end position="133"/>
    </location>
</feature>
<dbReference type="PANTHER" id="PTHR20855:SF136">
    <property type="match status" value="1"/>
</dbReference>
<dbReference type="EMBL" id="PGGS01001006">
    <property type="protein sequence ID" value="PNH01130.1"/>
    <property type="molecule type" value="Genomic_DNA"/>
</dbReference>
<gene>
    <name evidence="7" type="ORF">TSOC_012997</name>
</gene>
<keyword evidence="5" id="KW-0479">Metal-binding</keyword>
<feature type="transmembrane region" description="Helical" evidence="6">
    <location>
        <begin position="145"/>
        <end position="165"/>
    </location>
</feature>
<evidence type="ECO:0000256" key="4">
    <source>
        <dbReference type="ARBA" id="ARBA00023136"/>
    </source>
</evidence>
<accession>A0A2J7ZLJ8</accession>
<evidence type="ECO:0000256" key="5">
    <source>
        <dbReference type="PIRSR" id="PIRSR604254-1"/>
    </source>
</evidence>
<reference evidence="7 8" key="1">
    <citation type="journal article" date="2017" name="Mol. Biol. Evol.">
        <title>The 4-celled Tetrabaena socialis nuclear genome reveals the essential components for genetic control of cell number at the origin of multicellularity in the volvocine lineage.</title>
        <authorList>
            <person name="Featherston J."/>
            <person name="Arakaki Y."/>
            <person name="Hanschen E.R."/>
            <person name="Ferris P.J."/>
            <person name="Michod R.E."/>
            <person name="Olson B.J.S.C."/>
            <person name="Nozaki H."/>
            <person name="Durand P.M."/>
        </authorList>
    </citation>
    <scope>NUCLEOTIDE SEQUENCE [LARGE SCALE GENOMIC DNA]</scope>
    <source>
        <strain evidence="7 8">NIES-571</strain>
    </source>
</reference>
<dbReference type="PANTHER" id="PTHR20855">
    <property type="entry name" value="ADIPOR/PROGESTIN RECEPTOR-RELATED"/>
    <property type="match status" value="1"/>
</dbReference>
<protein>
    <submittedName>
        <fullName evidence="7">Uncharacterized protein</fullName>
    </submittedName>
</protein>
<dbReference type="Pfam" id="PF03006">
    <property type="entry name" value="HlyIII"/>
    <property type="match status" value="1"/>
</dbReference>
<comment type="caution">
    <text evidence="7">The sequence shown here is derived from an EMBL/GenBank/DDBJ whole genome shotgun (WGS) entry which is preliminary data.</text>
</comment>
<dbReference type="InterPro" id="IPR004254">
    <property type="entry name" value="AdipoR/HlyIII-related"/>
</dbReference>
<feature type="binding site" evidence="5">
    <location>
        <position position="39"/>
    </location>
    <ligand>
        <name>Zn(2+)</name>
        <dbReference type="ChEBI" id="CHEBI:29105"/>
    </ligand>
</feature>
<dbReference type="GO" id="GO:0046872">
    <property type="term" value="F:metal ion binding"/>
    <property type="evidence" value="ECO:0007669"/>
    <property type="project" value="UniProtKB-KW"/>
</dbReference>
<dbReference type="GO" id="GO:0009744">
    <property type="term" value="P:response to sucrose"/>
    <property type="evidence" value="ECO:0007669"/>
    <property type="project" value="UniProtKB-ARBA"/>
</dbReference>
<evidence type="ECO:0000256" key="3">
    <source>
        <dbReference type="ARBA" id="ARBA00022989"/>
    </source>
</evidence>
<organism evidence="7 8">
    <name type="scientific">Tetrabaena socialis</name>
    <dbReference type="NCBI Taxonomy" id="47790"/>
    <lineage>
        <taxon>Eukaryota</taxon>
        <taxon>Viridiplantae</taxon>
        <taxon>Chlorophyta</taxon>
        <taxon>core chlorophytes</taxon>
        <taxon>Chlorophyceae</taxon>
        <taxon>CS clade</taxon>
        <taxon>Chlamydomonadales</taxon>
        <taxon>Tetrabaenaceae</taxon>
        <taxon>Tetrabaena</taxon>
    </lineage>
</organism>
<keyword evidence="2 6" id="KW-0812">Transmembrane</keyword>
<evidence type="ECO:0000313" key="8">
    <source>
        <dbReference type="Proteomes" id="UP000236333"/>
    </source>
</evidence>
<dbReference type="OrthoDB" id="529367at2759"/>
<proteinExistence type="predicted"/>
<keyword evidence="8" id="KW-1185">Reference proteome</keyword>
<dbReference type="Proteomes" id="UP000236333">
    <property type="component" value="Unassembled WGS sequence"/>
</dbReference>
<evidence type="ECO:0000313" key="7">
    <source>
        <dbReference type="EMBL" id="PNH01130.1"/>
    </source>
</evidence>
<keyword evidence="3 6" id="KW-1133">Transmembrane helix</keyword>
<feature type="transmembrane region" description="Helical" evidence="6">
    <location>
        <begin position="57"/>
        <end position="76"/>
    </location>
</feature>
<feature type="binding site" evidence="5">
    <location>
        <position position="183"/>
    </location>
    <ligand>
        <name>Zn(2+)</name>
        <dbReference type="ChEBI" id="CHEBI:29105"/>
    </ligand>
</feature>
<evidence type="ECO:0000256" key="6">
    <source>
        <dbReference type="SAM" id="Phobius"/>
    </source>
</evidence>
<comment type="subcellular location">
    <subcellularLocation>
        <location evidence="1">Membrane</location>
        <topology evidence="1">Multi-pass membrane protein</topology>
    </subcellularLocation>
</comment>
<dbReference type="AlphaFoldDB" id="A0A2J7ZLJ8"/>
<evidence type="ECO:0000256" key="2">
    <source>
        <dbReference type="ARBA" id="ARBA00022692"/>
    </source>
</evidence>
<evidence type="ECO:0000256" key="1">
    <source>
        <dbReference type="ARBA" id="ARBA00004141"/>
    </source>
</evidence>